<proteinExistence type="predicted"/>
<name>A0A016VF64_9BILA</name>
<dbReference type="AlphaFoldDB" id="A0A016VF64"/>
<dbReference type="Proteomes" id="UP000024635">
    <property type="component" value="Unassembled WGS sequence"/>
</dbReference>
<evidence type="ECO:0000256" key="1">
    <source>
        <dbReference type="SAM" id="Phobius"/>
    </source>
</evidence>
<keyword evidence="1" id="KW-0472">Membrane</keyword>
<keyword evidence="1" id="KW-0812">Transmembrane</keyword>
<dbReference type="OrthoDB" id="5848861at2759"/>
<accession>A0A016VF64</accession>
<dbReference type="EMBL" id="JARK01001347">
    <property type="protein sequence ID" value="EYC25662.1"/>
    <property type="molecule type" value="Genomic_DNA"/>
</dbReference>
<feature type="transmembrane region" description="Helical" evidence="1">
    <location>
        <begin position="36"/>
        <end position="53"/>
    </location>
</feature>
<keyword evidence="3" id="KW-1185">Reference proteome</keyword>
<sequence length="101" mass="11735">MSNRVWTSGITRKLGHNCQEPPSRCHYLLCITHKRTMLTTCVTVSVIFVMLMYEISYSLKETLNDGVGEMSLEDPTSYHSSSIRDWGPVSYGKPWERFKKW</sequence>
<gene>
    <name evidence="2" type="primary">Acey_s0011.g1322</name>
    <name evidence="2" type="ORF">Y032_0011g1322</name>
</gene>
<comment type="caution">
    <text evidence="2">The sequence shown here is derived from an EMBL/GenBank/DDBJ whole genome shotgun (WGS) entry which is preliminary data.</text>
</comment>
<organism evidence="2 3">
    <name type="scientific">Ancylostoma ceylanicum</name>
    <dbReference type="NCBI Taxonomy" id="53326"/>
    <lineage>
        <taxon>Eukaryota</taxon>
        <taxon>Metazoa</taxon>
        <taxon>Ecdysozoa</taxon>
        <taxon>Nematoda</taxon>
        <taxon>Chromadorea</taxon>
        <taxon>Rhabditida</taxon>
        <taxon>Rhabditina</taxon>
        <taxon>Rhabditomorpha</taxon>
        <taxon>Strongyloidea</taxon>
        <taxon>Ancylostomatidae</taxon>
        <taxon>Ancylostomatinae</taxon>
        <taxon>Ancylostoma</taxon>
    </lineage>
</organism>
<evidence type="ECO:0000313" key="2">
    <source>
        <dbReference type="EMBL" id="EYC25662.1"/>
    </source>
</evidence>
<evidence type="ECO:0000313" key="3">
    <source>
        <dbReference type="Proteomes" id="UP000024635"/>
    </source>
</evidence>
<keyword evidence="1" id="KW-1133">Transmembrane helix</keyword>
<reference evidence="3" key="1">
    <citation type="journal article" date="2015" name="Nat. Genet.">
        <title>The genome and transcriptome of the zoonotic hookworm Ancylostoma ceylanicum identify infection-specific gene families.</title>
        <authorList>
            <person name="Schwarz E.M."/>
            <person name="Hu Y."/>
            <person name="Antoshechkin I."/>
            <person name="Miller M.M."/>
            <person name="Sternberg P.W."/>
            <person name="Aroian R.V."/>
        </authorList>
    </citation>
    <scope>NUCLEOTIDE SEQUENCE</scope>
    <source>
        <strain evidence="3">HY135</strain>
    </source>
</reference>
<protein>
    <submittedName>
        <fullName evidence="2">Uncharacterized protein</fullName>
    </submittedName>
</protein>